<keyword evidence="4" id="KW-1185">Reference proteome</keyword>
<evidence type="ECO:0000256" key="1">
    <source>
        <dbReference type="ARBA" id="ARBA00010996"/>
    </source>
</evidence>
<dbReference type="InterPro" id="IPR036249">
    <property type="entry name" value="Thioredoxin-like_sf"/>
</dbReference>
<name>A0ABQ4NII4_9RHOB</name>
<dbReference type="EMBL" id="BPFH01000001">
    <property type="protein sequence ID" value="GIT94235.1"/>
    <property type="molecule type" value="Genomic_DNA"/>
</dbReference>
<evidence type="ECO:0008006" key="5">
    <source>
        <dbReference type="Google" id="ProtNLM"/>
    </source>
</evidence>
<reference evidence="3 4" key="1">
    <citation type="submission" date="2021-05" db="EMBL/GenBank/DDBJ databases">
        <title>Bacteria Genome sequencing.</title>
        <authorList>
            <person name="Takabe Y."/>
            <person name="Nakajima Y."/>
            <person name="Suzuki S."/>
            <person name="Shiozaki T."/>
        </authorList>
    </citation>
    <scope>NUCLEOTIDE SEQUENCE [LARGE SCALE GENOMIC DNA]</scope>
    <source>
        <strain evidence="3 4">AI_62</strain>
    </source>
</reference>
<accession>A0ABQ4NII4</accession>
<gene>
    <name evidence="3" type="ORF">JANAI62_08580</name>
</gene>
<keyword evidence="2" id="KW-0732">Signal</keyword>
<dbReference type="CDD" id="cd02968">
    <property type="entry name" value="SCO"/>
    <property type="match status" value="1"/>
</dbReference>
<evidence type="ECO:0000313" key="3">
    <source>
        <dbReference type="EMBL" id="GIT94235.1"/>
    </source>
</evidence>
<dbReference type="Gene3D" id="3.40.30.10">
    <property type="entry name" value="Glutaredoxin"/>
    <property type="match status" value="1"/>
</dbReference>
<dbReference type="PANTHER" id="PTHR12151">
    <property type="entry name" value="ELECTRON TRANSPORT PROTIN SCO1/SENC FAMILY MEMBER"/>
    <property type="match status" value="1"/>
</dbReference>
<comment type="similarity">
    <text evidence="1">Belongs to the SCO1/2 family.</text>
</comment>
<dbReference type="InterPro" id="IPR003782">
    <property type="entry name" value="SCO1/SenC"/>
</dbReference>
<evidence type="ECO:0000256" key="2">
    <source>
        <dbReference type="SAM" id="SignalP"/>
    </source>
</evidence>
<feature type="chain" id="PRO_5047243453" description="Protein SCO1/2" evidence="2">
    <location>
        <begin position="18"/>
        <end position="189"/>
    </location>
</feature>
<evidence type="ECO:0000313" key="4">
    <source>
        <dbReference type="Proteomes" id="UP000786693"/>
    </source>
</evidence>
<protein>
    <recommendedName>
        <fullName evidence="5">Protein SCO1/2</fullName>
    </recommendedName>
</protein>
<dbReference type="Pfam" id="PF02630">
    <property type="entry name" value="SCO1-SenC"/>
    <property type="match status" value="1"/>
</dbReference>
<comment type="caution">
    <text evidence="3">The sequence shown here is derived from an EMBL/GenBank/DDBJ whole genome shotgun (WGS) entry which is preliminary data.</text>
</comment>
<proteinExistence type="inferred from homology"/>
<dbReference type="SUPFAM" id="SSF52833">
    <property type="entry name" value="Thioredoxin-like"/>
    <property type="match status" value="1"/>
</dbReference>
<feature type="signal peptide" evidence="2">
    <location>
        <begin position="1"/>
        <end position="17"/>
    </location>
</feature>
<sequence>MLRALALTLAVATPLAAADLPDSLFPTNFGGAYALTDHHGAIRTEADPDGHLQLIFFGYANCEAICTVALPIMSEVSASLSDQGIQTTPLVITVDPTRDTVETMGPALASYAPGLTGLTGSEADLAEVRALFHVERTALFEEPLGGTVYTHGSHIYVMDGAGGFLTLLPPILSTERMVEIVAGYAQSLP</sequence>
<dbReference type="Proteomes" id="UP000786693">
    <property type="component" value="Unassembled WGS sequence"/>
</dbReference>
<organism evidence="3 4">
    <name type="scientific">Jannaschia pagri</name>
    <dbReference type="NCBI Taxonomy" id="2829797"/>
    <lineage>
        <taxon>Bacteria</taxon>
        <taxon>Pseudomonadati</taxon>
        <taxon>Pseudomonadota</taxon>
        <taxon>Alphaproteobacteria</taxon>
        <taxon>Rhodobacterales</taxon>
        <taxon>Roseobacteraceae</taxon>
        <taxon>Jannaschia</taxon>
    </lineage>
</organism>
<dbReference type="PANTHER" id="PTHR12151:SF25">
    <property type="entry name" value="LINALOOL DEHYDRATASE_ISOMERASE DOMAIN-CONTAINING PROTEIN"/>
    <property type="match status" value="1"/>
</dbReference>